<dbReference type="Proteomes" id="UP001408594">
    <property type="component" value="Unassembled WGS sequence"/>
</dbReference>
<comment type="function">
    <text evidence="5">Catalyzes the conversion of N-formimidoyl-L-glutamate to L-glutamate and formamide.</text>
</comment>
<dbReference type="EMBL" id="BAABRT010000013">
    <property type="protein sequence ID" value="GAA5525269.1"/>
    <property type="molecule type" value="Genomic_DNA"/>
</dbReference>
<organism evidence="8 9">
    <name type="scientific">Microbulbifer aestuariivivens</name>
    <dbReference type="NCBI Taxonomy" id="1908308"/>
    <lineage>
        <taxon>Bacteria</taxon>
        <taxon>Pseudomonadati</taxon>
        <taxon>Pseudomonadota</taxon>
        <taxon>Gammaproteobacteria</taxon>
        <taxon>Cellvibrionales</taxon>
        <taxon>Microbulbiferaceae</taxon>
        <taxon>Microbulbifer</taxon>
    </lineage>
</organism>
<keyword evidence="3 5" id="KW-0369">Histidine metabolism</keyword>
<proteinExistence type="inferred from homology"/>
<protein>
    <recommendedName>
        <fullName evidence="5 6">Formimidoylglutamase</fullName>
        <ecNumber evidence="5 6">3.5.3.8</ecNumber>
    </recommendedName>
    <alternativeName>
        <fullName evidence="5">Formiminoglutamase</fullName>
    </alternativeName>
    <alternativeName>
        <fullName evidence="5">Formiminoglutamate hydrolase</fullName>
    </alternativeName>
</protein>
<dbReference type="EC" id="3.5.3.8" evidence="5 6"/>
<sequence length="333" mass="36271">MLQLADMRLWSGRTDREDGRAGERWHQRITPLQLDSAPGVAILGFASDEGVRRNRGRIGAAKGPRILRMAMANLPATFDAPLYDGGNVRVEKEDLESAQALLGARVTELLSDGHFPLVLGGGHEIAFGCYQGIARWMREQQREKTLGIVNFAAHLDLRVPKPQGSSATPFFQIAEQCEINGKPFNYLCVGASAAVNTPALFNRADELGAQIIGDRDISAWTLQQCRRRIADFIDGVDLVYLSICLDVLPAAVMPAVSAPAARGLPLDLFEPLVDTVLESGKVCLADMAEFNPYFDIEDHAARTAAYIGFLVANGVQGPECRGRSAETRVQKPK</sequence>
<reference evidence="8 9" key="1">
    <citation type="submission" date="2024-02" db="EMBL/GenBank/DDBJ databases">
        <title>Microbulbifer aestuariivivens NBRC 112533.</title>
        <authorList>
            <person name="Ichikawa N."/>
            <person name="Katano-Makiyama Y."/>
            <person name="Hidaka K."/>
        </authorList>
    </citation>
    <scope>NUCLEOTIDE SEQUENCE [LARGE SCALE GENOMIC DNA]</scope>
    <source>
        <strain evidence="8 9">NBRC 112533</strain>
    </source>
</reference>
<comment type="similarity">
    <text evidence="5 7">Belongs to the arginase family.</text>
</comment>
<evidence type="ECO:0000256" key="4">
    <source>
        <dbReference type="ARBA" id="ARBA00023211"/>
    </source>
</evidence>
<dbReference type="HAMAP" id="MF_00737">
    <property type="entry name" value="Formimidoylglutam"/>
    <property type="match status" value="1"/>
</dbReference>
<evidence type="ECO:0000256" key="1">
    <source>
        <dbReference type="ARBA" id="ARBA00022723"/>
    </source>
</evidence>
<accession>A0ABP9WQ70</accession>
<dbReference type="InterPro" id="IPR023696">
    <property type="entry name" value="Ureohydrolase_dom_sf"/>
</dbReference>
<keyword evidence="2 5" id="KW-0378">Hydrolase</keyword>
<comment type="pathway">
    <text evidence="5">Amino-acid degradation; L-histidine degradation into L-glutamate; L-glutamate from N-formimidoyl-L-glutamate (hydrolase route): step 1/1.</text>
</comment>
<comment type="caution">
    <text evidence="5">Lacks conserved residue(s) required for the propagation of feature annotation.</text>
</comment>
<dbReference type="InterPro" id="IPR006035">
    <property type="entry name" value="Ureohydrolase"/>
</dbReference>
<evidence type="ECO:0000313" key="9">
    <source>
        <dbReference type="Proteomes" id="UP001408594"/>
    </source>
</evidence>
<dbReference type="Pfam" id="PF00491">
    <property type="entry name" value="Arginase"/>
    <property type="match status" value="1"/>
</dbReference>
<keyword evidence="4" id="KW-0464">Manganese</keyword>
<dbReference type="PRINTS" id="PR00116">
    <property type="entry name" value="ARGINASE"/>
</dbReference>
<evidence type="ECO:0000256" key="7">
    <source>
        <dbReference type="PROSITE-ProRule" id="PRU00742"/>
    </source>
</evidence>
<evidence type="ECO:0000256" key="6">
    <source>
        <dbReference type="NCBIfam" id="TIGR01227"/>
    </source>
</evidence>
<comment type="caution">
    <text evidence="8">The sequence shown here is derived from an EMBL/GenBank/DDBJ whole genome shotgun (WGS) entry which is preliminary data.</text>
</comment>
<name>A0ABP9WQ70_9GAMM</name>
<evidence type="ECO:0000256" key="5">
    <source>
        <dbReference type="HAMAP-Rule" id="MF_00737"/>
    </source>
</evidence>
<evidence type="ECO:0000256" key="3">
    <source>
        <dbReference type="ARBA" id="ARBA00022808"/>
    </source>
</evidence>
<dbReference type="SUPFAM" id="SSF52768">
    <property type="entry name" value="Arginase/deacetylase"/>
    <property type="match status" value="1"/>
</dbReference>
<dbReference type="PANTHER" id="PTHR11358">
    <property type="entry name" value="ARGINASE/AGMATINASE"/>
    <property type="match status" value="1"/>
</dbReference>
<evidence type="ECO:0000256" key="2">
    <source>
        <dbReference type="ARBA" id="ARBA00022801"/>
    </source>
</evidence>
<dbReference type="PROSITE" id="PS51409">
    <property type="entry name" value="ARGINASE_2"/>
    <property type="match status" value="1"/>
</dbReference>
<comment type="cofactor">
    <cofactor evidence="5">
        <name>Mn(2+)</name>
        <dbReference type="ChEBI" id="CHEBI:29035"/>
    </cofactor>
    <text evidence="5">Binds 2 manganese ions per subunit.</text>
</comment>
<keyword evidence="1" id="KW-0479">Metal-binding</keyword>
<evidence type="ECO:0000313" key="8">
    <source>
        <dbReference type="EMBL" id="GAA5525269.1"/>
    </source>
</evidence>
<gene>
    <name evidence="5 8" type="primary">hutG</name>
    <name evidence="8" type="ORF">Maes01_01834</name>
</gene>
<dbReference type="NCBIfam" id="TIGR01227">
    <property type="entry name" value="hutG"/>
    <property type="match status" value="1"/>
</dbReference>
<dbReference type="CDD" id="cd09988">
    <property type="entry name" value="Formimidoylglutamase"/>
    <property type="match status" value="1"/>
</dbReference>
<dbReference type="InterPro" id="IPR005923">
    <property type="entry name" value="HutG"/>
</dbReference>
<dbReference type="RefSeq" id="WP_345550830.1">
    <property type="nucleotide sequence ID" value="NZ_BAABRT010000013.1"/>
</dbReference>
<keyword evidence="9" id="KW-1185">Reference proteome</keyword>
<dbReference type="PANTHER" id="PTHR11358:SF35">
    <property type="entry name" value="FORMIMIDOYLGLUTAMASE"/>
    <property type="match status" value="1"/>
</dbReference>
<comment type="catalytic activity">
    <reaction evidence="5">
        <text>N-formimidoyl-L-glutamate + H2O = formamide + L-glutamate</text>
        <dbReference type="Rhea" id="RHEA:22492"/>
        <dbReference type="ChEBI" id="CHEBI:15377"/>
        <dbReference type="ChEBI" id="CHEBI:16397"/>
        <dbReference type="ChEBI" id="CHEBI:29985"/>
        <dbReference type="ChEBI" id="CHEBI:58928"/>
        <dbReference type="EC" id="3.5.3.8"/>
    </reaction>
</comment>
<dbReference type="Gene3D" id="3.40.800.10">
    <property type="entry name" value="Ureohydrolase domain"/>
    <property type="match status" value="1"/>
</dbReference>